<dbReference type="PANTHER" id="PTHR45632">
    <property type="entry name" value="LD33804P"/>
    <property type="match status" value="1"/>
</dbReference>
<dbReference type="PROSITE" id="PS51257">
    <property type="entry name" value="PROKAR_LIPOPROTEIN"/>
    <property type="match status" value="1"/>
</dbReference>
<dbReference type="Proteomes" id="UP000679126">
    <property type="component" value="Unassembled WGS sequence"/>
</dbReference>
<organism evidence="1 2">
    <name type="scientific">Chitinophaga chungangae</name>
    <dbReference type="NCBI Taxonomy" id="2821488"/>
    <lineage>
        <taxon>Bacteria</taxon>
        <taxon>Pseudomonadati</taxon>
        <taxon>Bacteroidota</taxon>
        <taxon>Chitinophagia</taxon>
        <taxon>Chitinophagales</taxon>
        <taxon>Chitinophagaceae</taxon>
        <taxon>Chitinophaga</taxon>
    </lineage>
</organism>
<evidence type="ECO:0000313" key="1">
    <source>
        <dbReference type="EMBL" id="MBO9151035.1"/>
    </source>
</evidence>
<evidence type="ECO:0008006" key="3">
    <source>
        <dbReference type="Google" id="ProtNLM"/>
    </source>
</evidence>
<dbReference type="Gene3D" id="2.120.10.80">
    <property type="entry name" value="Kelch-type beta propeller"/>
    <property type="match status" value="2"/>
</dbReference>
<proteinExistence type="predicted"/>
<evidence type="ECO:0000313" key="2">
    <source>
        <dbReference type="Proteomes" id="UP000679126"/>
    </source>
</evidence>
<accession>A0ABS3Y8N6</accession>
<dbReference type="RefSeq" id="WP_209142838.1">
    <property type="nucleotide sequence ID" value="NZ_JAGHKP010000001.1"/>
</dbReference>
<reference evidence="2" key="1">
    <citation type="submission" date="2021-03" db="EMBL/GenBank/DDBJ databases">
        <title>Assistant Professor.</title>
        <authorList>
            <person name="Huq M.A."/>
        </authorList>
    </citation>
    <scope>NUCLEOTIDE SEQUENCE [LARGE SCALE GENOMIC DNA]</scope>
    <source>
        <strain evidence="2">MAH-28</strain>
    </source>
</reference>
<gene>
    <name evidence="1" type="ORF">J7I43_02380</name>
</gene>
<dbReference type="InterPro" id="IPR015915">
    <property type="entry name" value="Kelch-typ_b-propeller"/>
</dbReference>
<dbReference type="SUPFAM" id="SSF117281">
    <property type="entry name" value="Kelch motif"/>
    <property type="match status" value="2"/>
</dbReference>
<protein>
    <recommendedName>
        <fullName evidence="3">Galactose oxidase</fullName>
    </recommendedName>
</protein>
<name>A0ABS3Y8N6_9BACT</name>
<keyword evidence="2" id="KW-1185">Reference proteome</keyword>
<sequence>MQKAGIYCCILAAMLAGCNKDDSSDDENNGNWKKGYPELSGDQRAESVVFVIGDTAYLGTGINRDGEYLRDFMKFTANQGWTQIADLPEGADARSGAVAFVADGTAYVGTGQNEDGYRLNDFWAYSPLKGYWEKKAKLVDPDNAARDLSRKDAVAFAVKGKGYVATGWEQGGLNDVWQYVPADDKWYRRRSFEGAKRSEAVAFVIQDIAYLATGVNNSENKVDFWMYKADEDDWVQLRDIANTNDEEDYDNDYDIACSNAAVAVKNNKAYISTGTKGGISKQTWEYNPVTDMWAQKREFEGAARTGAVAFTLGNVIYLSTGRSSGSYFDDTYSFDPDATYDEKD</sequence>
<dbReference type="EMBL" id="JAGHKP010000001">
    <property type="protein sequence ID" value="MBO9151035.1"/>
    <property type="molecule type" value="Genomic_DNA"/>
</dbReference>
<comment type="caution">
    <text evidence="1">The sequence shown here is derived from an EMBL/GenBank/DDBJ whole genome shotgun (WGS) entry which is preliminary data.</text>
</comment>